<dbReference type="PANTHER" id="PTHR47566">
    <property type="match status" value="1"/>
</dbReference>
<reference evidence="6" key="1">
    <citation type="submission" date="2023-04" db="EMBL/GenBank/DDBJ databases">
        <title>Black Yeasts Isolated from many extreme environments.</title>
        <authorList>
            <person name="Coleine C."/>
            <person name="Stajich J.E."/>
            <person name="Selbmann L."/>
        </authorList>
    </citation>
    <scope>NUCLEOTIDE SEQUENCE</scope>
    <source>
        <strain evidence="6">CCFEE 5312</strain>
    </source>
</reference>
<dbReference type="InterPro" id="IPR052574">
    <property type="entry name" value="CDIRP"/>
</dbReference>
<dbReference type="PROSITE" id="PS51450">
    <property type="entry name" value="LRR"/>
    <property type="match status" value="5"/>
</dbReference>
<evidence type="ECO:0000256" key="2">
    <source>
        <dbReference type="ARBA" id="ARBA00022614"/>
    </source>
</evidence>
<gene>
    <name evidence="6" type="primary">NUD1</name>
    <name evidence="6" type="ORF">LTR09_009015</name>
</gene>
<feature type="compositionally biased region" description="Polar residues" evidence="4">
    <location>
        <begin position="114"/>
        <end position="128"/>
    </location>
</feature>
<dbReference type="Proteomes" id="UP001271007">
    <property type="component" value="Unassembled WGS sequence"/>
</dbReference>
<dbReference type="SMART" id="SM00365">
    <property type="entry name" value="LRR_SD22"/>
    <property type="match status" value="6"/>
</dbReference>
<proteinExistence type="inferred from homology"/>
<protein>
    <submittedName>
        <fullName evidence="6">Protein nud1</fullName>
    </submittedName>
</protein>
<feature type="region of interest" description="Disordered" evidence="4">
    <location>
        <begin position="162"/>
        <end position="246"/>
    </location>
</feature>
<dbReference type="Gene3D" id="3.40.50.850">
    <property type="entry name" value="Isochorismatase-like"/>
    <property type="match status" value="1"/>
</dbReference>
<dbReference type="InterPro" id="IPR000868">
    <property type="entry name" value="Isochorismatase-like_dom"/>
</dbReference>
<sequence length="2008" mass="222115">MTTNVAPWLQGLSDDGWEQPQQQVLASSMSSASHDAGSLRNSQSRIPRRSLSGLPSSLSRQTSTSHASSQKRRNPLEPLSMNNASTFRRKTSNMRPPGTRSVSEASDGSIAFGTVQQRSKSASPAKNQETMEWKRRLVNGRVGYGDQTDLFGPSGLENIFAKSKDDENESPKPKSRTNWLQKSSDTPMPSSPPPWPSNFTQQPRQTSEDLLDDVTEEEGSQSRGEDNFGPNDSFRSNPFDLESADGPLVDLRKSTDYLSSPNKAFIEVTEDEPQANRTVSGQTELEQEDFSPVFISKHHTITGQVGYTALDSHTIKQFQSLKIDLRHPSQAEPREDRKTEEQYEGEQSTFTDGSEEQEQPAAPDLSFSENLPTGSPFPDLGKHVELRRGGYSQYGSFKRKPLSPSQSTLAISHHHDASTFLSPIQSEGYELSPAPTPPRTPGGTAEVAEPKSRPSGSPLKLFGAHDTFTNNRLLRRMSQLNPDGTVRQPADLHRQGDGEGRRVTSTGSFGQGELNDHQFDAEITITTASDNSGKESDGSPGSEIPVPGSKVPMAFRFDVSPHITETYKLKRTLSKHSTSTSKTSATHVPKSNADLQPFVEDASISQLKGEPAEEIPRTYADGKRPPTSPFKSPTPKRRRTLHASEIEDYMTRVNDTYHSQLQEAISTRKRKDARHGETQLTADPETLAQRKILRPRNPTPSQCRQQQIQAELREAADEFAEQEPEKLEAVLEQIESSITSDSPQTLEQQAQAVASEVAAFTLKIHRPSGEHGERKRSVTTQDFLNEAMMVMNLIRAKARPQSNLGSVEESDAEGLALSARIDGSMPEESMLRVSRPPSREGSGWRQRPVQTDARVVSHLRKFQEQDERDDTDFIAESIATLQIDEEDINDQVIIVDEHSNIRITGPPSARGGRKHDPDSQPNSQRSQGSTADTQNSNATSTERTIGTSSTRKSDNVGTLAPDAVAHLIGEQVGGMIFDKEQQRWVRVSKSPAKSHGSFLELPSTVTSDDDPFGEISDLPVDDHNEKRRISSPAKVGQEMAGAGTQTSVHDQAADAPSQLQSAEARNASLETVISRPVTREGAGIRHNHSSSVPSRYTAFASSQQQEKIETRATSWSDEELARMSAFGKARNQPLEYAAAQAELARRSIIEESEERSETFDTSDEATLPAYTKREAMNPLPGLREDTALDLAGRDAGNIDLPKLRQTPLNSAVRPSIHNTTTRQVSLRRQTLSNRFNGGAQELSELSFVAPLPGDRMMSVSLSVSRPVSNRHQPWVAELQSSPSKDNSSFILSDLPDFTVHEEDAERPSERALATRLAQHAAAEVDDRYALAAKELVKTLTDANPSEPYWEDLKQLDLHRRSLDSLYGLSDFCTRVQEVDASANALTHLHGLPHTVRRLNARSNQLSDLTCWNHLMNLQYLDISHNHLENLDGLTDLVHLRELRADDNKITNLEGLFELDGLLKLRMRRNSLREVDFSGSQLQNLTSLDLSQNDVSTIANLDSLSSLKELILDGNDLPEGLTVAHSMPQLTSLSMKDCKCRRLDVSKFPALTHLLVDDNHLTTIDGLSELKNLQVLSMKRQDLPKGEQLSLFDRPFDTRVLRLSGTPIPSIHMTASFLSIQHLEMADVGLQELPADFGLRMPNLRTLNLNFNNLKDIRPLLNIHNLKQLTVCGNRLHRLRKSVATLAKMTSLQTLDLRENPLTQGFYPTLASTLSKSTCLVRQSVDQVPEDEDEKAAMFESARYRYPAADAGQNSQYRSRLDEDTRLRRRVHEMLMAYSCHSLSELDGLKMDRLSAVARDTVWHRLVELGVVRRSQDNYSFGDGRSADGHVAQSATKPGYDCYPHCIASTVSNDSLSFGQHYAVLNLDLINGIVGSVEDLPAGKAFINNTAKWINAVHTQDPAPLSIFTRIYFSNSHKPEVGSQAPFAQVGGMLGTSASPATELYPAFTVDKKAGDVVLQKTRYYAGAGNALEQILATQKIDTVILSGIRTSGVIISTAYRLFDLDYKV</sequence>
<feature type="compositionally biased region" description="Low complexity" evidence="4">
    <location>
        <begin position="26"/>
        <end position="38"/>
    </location>
</feature>
<dbReference type="GO" id="GO:0061499">
    <property type="term" value="C:outer plaque of mitotic spindle pole body"/>
    <property type="evidence" value="ECO:0007669"/>
    <property type="project" value="TreeGrafter"/>
</dbReference>
<feature type="compositionally biased region" description="Basic and acidic residues" evidence="4">
    <location>
        <begin position="490"/>
        <end position="502"/>
    </location>
</feature>
<feature type="compositionally biased region" description="Basic and acidic residues" evidence="4">
    <location>
        <begin position="162"/>
        <end position="172"/>
    </location>
</feature>
<evidence type="ECO:0000313" key="6">
    <source>
        <dbReference type="EMBL" id="KAK3049839.1"/>
    </source>
</evidence>
<evidence type="ECO:0000256" key="4">
    <source>
        <dbReference type="SAM" id="MobiDB-lite"/>
    </source>
</evidence>
<dbReference type="Gene3D" id="3.80.10.10">
    <property type="entry name" value="Ribonuclease Inhibitor"/>
    <property type="match status" value="3"/>
</dbReference>
<feature type="compositionally biased region" description="Polar residues" evidence="4">
    <location>
        <begin position="919"/>
        <end position="950"/>
    </location>
</feature>
<evidence type="ECO:0000256" key="3">
    <source>
        <dbReference type="ARBA" id="ARBA00022737"/>
    </source>
</evidence>
<feature type="domain" description="Isochorismatase-like" evidence="5">
    <location>
        <begin position="1862"/>
        <end position="2008"/>
    </location>
</feature>
<feature type="compositionally biased region" description="Basic and acidic residues" evidence="4">
    <location>
        <begin position="323"/>
        <end position="341"/>
    </location>
</feature>
<dbReference type="InterPro" id="IPR036380">
    <property type="entry name" value="Isochorismatase-like_sf"/>
</dbReference>
<keyword evidence="3" id="KW-0677">Repeat</keyword>
<dbReference type="SUPFAM" id="SSF52058">
    <property type="entry name" value="L domain-like"/>
    <property type="match status" value="2"/>
</dbReference>
<feature type="region of interest" description="Disordered" evidence="4">
    <location>
        <begin position="321"/>
        <end position="383"/>
    </location>
</feature>
<keyword evidence="7" id="KW-1185">Reference proteome</keyword>
<feature type="region of interest" description="Disordered" evidence="4">
    <location>
        <begin position="480"/>
        <end position="550"/>
    </location>
</feature>
<dbReference type="Pfam" id="PF00857">
    <property type="entry name" value="Isochorismatase"/>
    <property type="match status" value="1"/>
</dbReference>
<dbReference type="GO" id="GO:0031028">
    <property type="term" value="P:septation initiation signaling"/>
    <property type="evidence" value="ECO:0007669"/>
    <property type="project" value="TreeGrafter"/>
</dbReference>
<feature type="compositionally biased region" description="Acidic residues" evidence="4">
    <location>
        <begin position="209"/>
        <end position="219"/>
    </location>
</feature>
<feature type="region of interest" description="Disordered" evidence="4">
    <location>
        <begin position="898"/>
        <end position="957"/>
    </location>
</feature>
<comment type="similarity">
    <text evidence="1">Belongs to the isochorismatase family.</text>
</comment>
<feature type="region of interest" description="Disordered" evidence="4">
    <location>
        <begin position="617"/>
        <end position="639"/>
    </location>
</feature>
<evidence type="ECO:0000256" key="1">
    <source>
        <dbReference type="ARBA" id="ARBA00006336"/>
    </source>
</evidence>
<dbReference type="GO" id="GO:0035591">
    <property type="term" value="F:signaling adaptor activity"/>
    <property type="evidence" value="ECO:0007669"/>
    <property type="project" value="TreeGrafter"/>
</dbReference>
<organism evidence="6 7">
    <name type="scientific">Extremus antarcticus</name>
    <dbReference type="NCBI Taxonomy" id="702011"/>
    <lineage>
        <taxon>Eukaryota</taxon>
        <taxon>Fungi</taxon>
        <taxon>Dikarya</taxon>
        <taxon>Ascomycota</taxon>
        <taxon>Pezizomycotina</taxon>
        <taxon>Dothideomycetes</taxon>
        <taxon>Dothideomycetidae</taxon>
        <taxon>Mycosphaerellales</taxon>
        <taxon>Extremaceae</taxon>
        <taxon>Extremus</taxon>
    </lineage>
</organism>
<dbReference type="PANTHER" id="PTHR47566:SF1">
    <property type="entry name" value="PROTEIN NUD1"/>
    <property type="match status" value="1"/>
</dbReference>
<dbReference type="EMBL" id="JAWDJX010000037">
    <property type="protein sequence ID" value="KAK3049839.1"/>
    <property type="molecule type" value="Genomic_DNA"/>
</dbReference>
<dbReference type="InterPro" id="IPR001611">
    <property type="entry name" value="Leu-rich_rpt"/>
</dbReference>
<feature type="region of interest" description="Disordered" evidence="4">
    <location>
        <begin position="826"/>
        <end position="850"/>
    </location>
</feature>
<comment type="caution">
    <text evidence="6">The sequence shown here is derived from an EMBL/GenBank/DDBJ whole genome shotgun (WGS) entry which is preliminary data.</text>
</comment>
<feature type="region of interest" description="Disordered" evidence="4">
    <location>
        <begin position="1"/>
        <end position="132"/>
    </location>
</feature>
<dbReference type="GO" id="GO:1902412">
    <property type="term" value="P:regulation of mitotic cytokinesis"/>
    <property type="evidence" value="ECO:0007669"/>
    <property type="project" value="TreeGrafter"/>
</dbReference>
<accession>A0AAJ0DH86</accession>
<feature type="compositionally biased region" description="Low complexity" evidence="4">
    <location>
        <begin position="49"/>
        <end position="60"/>
    </location>
</feature>
<keyword evidence="2" id="KW-0433">Leucine-rich repeat</keyword>
<feature type="region of interest" description="Disordered" evidence="4">
    <location>
        <begin position="427"/>
        <end position="463"/>
    </location>
</feature>
<dbReference type="SMART" id="SM00369">
    <property type="entry name" value="LRR_TYP"/>
    <property type="match status" value="6"/>
</dbReference>
<evidence type="ECO:0000313" key="7">
    <source>
        <dbReference type="Proteomes" id="UP001271007"/>
    </source>
</evidence>
<dbReference type="InterPro" id="IPR032675">
    <property type="entry name" value="LRR_dom_sf"/>
</dbReference>
<name>A0AAJ0DH86_9PEZI</name>
<dbReference type="InterPro" id="IPR003591">
    <property type="entry name" value="Leu-rich_rpt_typical-subtyp"/>
</dbReference>
<dbReference type="SUPFAM" id="SSF52499">
    <property type="entry name" value="Isochorismatase-like hydrolases"/>
    <property type="match status" value="1"/>
</dbReference>
<feature type="region of interest" description="Disordered" evidence="4">
    <location>
        <begin position="988"/>
        <end position="1064"/>
    </location>
</feature>
<evidence type="ECO:0000259" key="5">
    <source>
        <dbReference type="Pfam" id="PF00857"/>
    </source>
</evidence>